<gene>
    <name evidence="1" type="ORF">QBZ16_002594</name>
</gene>
<comment type="caution">
    <text evidence="1">The sequence shown here is derived from an EMBL/GenBank/DDBJ whole genome shotgun (WGS) entry which is preliminary data.</text>
</comment>
<dbReference type="Proteomes" id="UP001255856">
    <property type="component" value="Unassembled WGS sequence"/>
</dbReference>
<accession>A0AAD9II26</accession>
<evidence type="ECO:0000313" key="2">
    <source>
        <dbReference type="Proteomes" id="UP001255856"/>
    </source>
</evidence>
<proteinExistence type="predicted"/>
<organism evidence="1 2">
    <name type="scientific">Prototheca wickerhamii</name>
    <dbReference type="NCBI Taxonomy" id="3111"/>
    <lineage>
        <taxon>Eukaryota</taxon>
        <taxon>Viridiplantae</taxon>
        <taxon>Chlorophyta</taxon>
        <taxon>core chlorophytes</taxon>
        <taxon>Trebouxiophyceae</taxon>
        <taxon>Chlorellales</taxon>
        <taxon>Chlorellaceae</taxon>
        <taxon>Prototheca</taxon>
    </lineage>
</organism>
<sequence length="78" mass="8061">MSKEARRCVVVYAGDAPEAEPSAARISFGGQNPDVEATTAKLRLAAAEALAVDDTGAGISDEDLARRCVSERALLGKA</sequence>
<protein>
    <submittedName>
        <fullName evidence="1">Uncharacterized protein</fullName>
    </submittedName>
</protein>
<name>A0AAD9II26_PROWI</name>
<dbReference type="AlphaFoldDB" id="A0AAD9II26"/>
<evidence type="ECO:0000313" key="1">
    <source>
        <dbReference type="EMBL" id="KAK2078904.1"/>
    </source>
</evidence>
<reference evidence="1" key="1">
    <citation type="submission" date="2021-01" db="EMBL/GenBank/DDBJ databases">
        <authorList>
            <person name="Eckstrom K.M.E."/>
        </authorList>
    </citation>
    <scope>NUCLEOTIDE SEQUENCE</scope>
    <source>
        <strain evidence="1">UVCC 0001</strain>
    </source>
</reference>
<dbReference type="EMBL" id="JASFZW010000003">
    <property type="protein sequence ID" value="KAK2078904.1"/>
    <property type="molecule type" value="Genomic_DNA"/>
</dbReference>
<keyword evidence="2" id="KW-1185">Reference proteome</keyword>